<keyword evidence="2" id="KW-0227">DNA damage</keyword>
<accession>A0A061HES2</accession>
<feature type="region of interest" description="Disordered" evidence="4">
    <location>
        <begin position="1"/>
        <end position="34"/>
    </location>
</feature>
<evidence type="ECO:0000256" key="2">
    <source>
        <dbReference type="ARBA" id="ARBA00022763"/>
    </source>
</evidence>
<evidence type="ECO:0008006" key="7">
    <source>
        <dbReference type="Google" id="ProtNLM"/>
    </source>
</evidence>
<sequence length="97" mass="10939">MIPAKQVSTPFKSPLAQSHSHTPPSQDDLEETKRQIESLQTKLGDADVDETIKRHVELLNEYNAVKDGCTKVFDRIAEIEAVPSSVVWMRYGLDKDD</sequence>
<gene>
    <name evidence="5" type="ORF">PFL1_03414</name>
</gene>
<dbReference type="GeneID" id="19317524"/>
<dbReference type="EMBL" id="KE361632">
    <property type="protein sequence ID" value="EPQ29126.1"/>
    <property type="molecule type" value="Genomic_DNA"/>
</dbReference>
<evidence type="ECO:0000256" key="4">
    <source>
        <dbReference type="SAM" id="MobiDB-lite"/>
    </source>
</evidence>
<reference evidence="5 6" key="1">
    <citation type="journal article" date="2013" name="Plant Cell">
        <title>The transition from a phytopathogenic smut ancestor to an anamorphic biocontrol agent deciphered by comparative whole-genome analysis.</title>
        <authorList>
            <person name="Lefebvre F."/>
            <person name="Joly D.L."/>
            <person name="Labbe C."/>
            <person name="Teichmann B."/>
            <person name="Linning R."/>
            <person name="Belzile F."/>
            <person name="Bakkeren G."/>
            <person name="Belanger R.R."/>
        </authorList>
    </citation>
    <scope>NUCLEOTIDE SEQUENCE [LARGE SCALE GENOMIC DNA]</scope>
    <source>
        <strain evidence="5 6">PF-1</strain>
    </source>
</reference>
<protein>
    <recommendedName>
        <fullName evidence="7">DNA repair protein SWI5 homolog</fullName>
    </recommendedName>
</protein>
<dbReference type="RefSeq" id="XP_007879122.1">
    <property type="nucleotide sequence ID" value="XM_007880931.1"/>
</dbReference>
<dbReference type="Pfam" id="PF07061">
    <property type="entry name" value="Swi5"/>
    <property type="match status" value="1"/>
</dbReference>
<dbReference type="KEGG" id="pfp:PFL1_03414"/>
<evidence type="ECO:0000256" key="3">
    <source>
        <dbReference type="ARBA" id="ARBA00023204"/>
    </source>
</evidence>
<dbReference type="GO" id="GO:0006281">
    <property type="term" value="P:DNA repair"/>
    <property type="evidence" value="ECO:0007669"/>
    <property type="project" value="UniProtKB-KW"/>
</dbReference>
<dbReference type="Gene3D" id="1.20.5.170">
    <property type="match status" value="1"/>
</dbReference>
<keyword evidence="3" id="KW-0234">DNA repair</keyword>
<dbReference type="Proteomes" id="UP000053664">
    <property type="component" value="Unassembled WGS sequence"/>
</dbReference>
<evidence type="ECO:0000256" key="1">
    <source>
        <dbReference type="ARBA" id="ARBA00008060"/>
    </source>
</evidence>
<dbReference type="InterPro" id="IPR010760">
    <property type="entry name" value="DNA-repair_Swi5"/>
</dbReference>
<feature type="compositionally biased region" description="Polar residues" evidence="4">
    <location>
        <begin position="1"/>
        <end position="25"/>
    </location>
</feature>
<proteinExistence type="inferred from homology"/>
<comment type="similarity">
    <text evidence="1">Belongs to the SWI5/SAE3 family.</text>
</comment>
<dbReference type="HOGENOM" id="CLU_2347617_0_0_1"/>
<dbReference type="eggNOG" id="ENOG502SBQH">
    <property type="taxonomic scope" value="Eukaryota"/>
</dbReference>
<evidence type="ECO:0000313" key="5">
    <source>
        <dbReference type="EMBL" id="EPQ29126.1"/>
    </source>
</evidence>
<evidence type="ECO:0000313" key="6">
    <source>
        <dbReference type="Proteomes" id="UP000053664"/>
    </source>
</evidence>
<organism evidence="5 6">
    <name type="scientific">Pseudozyma flocculosa PF-1</name>
    <dbReference type="NCBI Taxonomy" id="1277687"/>
    <lineage>
        <taxon>Eukaryota</taxon>
        <taxon>Fungi</taxon>
        <taxon>Dikarya</taxon>
        <taxon>Basidiomycota</taxon>
        <taxon>Ustilaginomycotina</taxon>
        <taxon>Ustilaginomycetes</taxon>
        <taxon>Ustilaginales</taxon>
        <taxon>Ustilaginaceae</taxon>
        <taxon>Pseudozyma</taxon>
    </lineage>
</organism>
<name>A0A061HES2_9BASI</name>
<dbReference type="AlphaFoldDB" id="A0A061HES2"/>